<feature type="chain" id="PRO_5047221239" evidence="1">
    <location>
        <begin position="27"/>
        <end position="182"/>
    </location>
</feature>
<evidence type="ECO:0000313" key="2">
    <source>
        <dbReference type="EMBL" id="MEJ8851090.1"/>
    </source>
</evidence>
<gene>
    <name evidence="2" type="ORF">WKW82_30945</name>
</gene>
<evidence type="ECO:0000313" key="3">
    <source>
        <dbReference type="Proteomes" id="UP001385892"/>
    </source>
</evidence>
<sequence length="182" mass="18780">MRTPTRIIIGLALVGALGSAVSLAQAQQVSGRVISSTPIRDASGQTGYSVVYEYAGQHYTTRTDSPPGQTIALQLSPMGVATSPVPNQPPQAAYNDPNPQNWDNVAVEPGVVVGAGGAPGPAYGAPVYGGPVYAPAYAAPVYVQPAYGYGYASPWIAAPIGLSLNFGYSRGWGGGGYRHGWR</sequence>
<comment type="caution">
    <text evidence="2">The sequence shown here is derived from an EMBL/GenBank/DDBJ whole genome shotgun (WGS) entry which is preliminary data.</text>
</comment>
<organism evidence="2 3">
    <name type="scientific">Variovorax rhizosphaerae</name>
    <dbReference type="NCBI Taxonomy" id="1836200"/>
    <lineage>
        <taxon>Bacteria</taxon>
        <taxon>Pseudomonadati</taxon>
        <taxon>Pseudomonadota</taxon>
        <taxon>Betaproteobacteria</taxon>
        <taxon>Burkholderiales</taxon>
        <taxon>Comamonadaceae</taxon>
        <taxon>Variovorax</taxon>
    </lineage>
</organism>
<feature type="signal peptide" evidence="1">
    <location>
        <begin position="1"/>
        <end position="26"/>
    </location>
</feature>
<proteinExistence type="predicted"/>
<accession>A0ABU8WW52</accession>
<dbReference type="Proteomes" id="UP001385892">
    <property type="component" value="Unassembled WGS sequence"/>
</dbReference>
<name>A0ABU8WW52_9BURK</name>
<keyword evidence="3" id="KW-1185">Reference proteome</keyword>
<reference evidence="2 3" key="1">
    <citation type="submission" date="2024-03" db="EMBL/GenBank/DDBJ databases">
        <title>Novel species of the genus Variovorax.</title>
        <authorList>
            <person name="Liu Q."/>
            <person name="Xin Y.-H."/>
        </authorList>
    </citation>
    <scope>NUCLEOTIDE SEQUENCE [LARGE SCALE GENOMIC DNA]</scope>
    <source>
        <strain evidence="2 3">KACC 18900</strain>
    </source>
</reference>
<dbReference type="EMBL" id="JBBKZT010000019">
    <property type="protein sequence ID" value="MEJ8851090.1"/>
    <property type="molecule type" value="Genomic_DNA"/>
</dbReference>
<protein>
    <submittedName>
        <fullName evidence="2">Uncharacterized protein</fullName>
    </submittedName>
</protein>
<evidence type="ECO:0000256" key="1">
    <source>
        <dbReference type="SAM" id="SignalP"/>
    </source>
</evidence>
<keyword evidence="1" id="KW-0732">Signal</keyword>
<dbReference type="RefSeq" id="WP_340346604.1">
    <property type="nucleotide sequence ID" value="NZ_JBBKZT010000019.1"/>
</dbReference>